<protein>
    <submittedName>
        <fullName evidence="1">Uncharacterized protein</fullName>
    </submittedName>
</protein>
<dbReference type="Proteomes" id="UP001519460">
    <property type="component" value="Unassembled WGS sequence"/>
</dbReference>
<name>A0ABD0JRE1_9CAEN</name>
<evidence type="ECO:0000313" key="2">
    <source>
        <dbReference type="Proteomes" id="UP001519460"/>
    </source>
</evidence>
<keyword evidence="2" id="KW-1185">Reference proteome</keyword>
<evidence type="ECO:0000313" key="1">
    <source>
        <dbReference type="EMBL" id="KAK7477163.1"/>
    </source>
</evidence>
<dbReference type="AlphaFoldDB" id="A0ABD0JRE1"/>
<dbReference type="EMBL" id="JACVVK020000357">
    <property type="protein sequence ID" value="KAK7477163.1"/>
    <property type="molecule type" value="Genomic_DNA"/>
</dbReference>
<gene>
    <name evidence="1" type="ORF">BaRGS_00031649</name>
</gene>
<sequence length="105" mass="12172">MGGVTETYQRRDGEVNTRVGCYNTVIPRTMPKIYRSELVVSSQYMYITEVSVRHTSSRSPDKLIIERVLVTSWSSYFDQLCNHSRFTTRITYTTLTGHSTDYDTD</sequence>
<comment type="caution">
    <text evidence="1">The sequence shown here is derived from an EMBL/GenBank/DDBJ whole genome shotgun (WGS) entry which is preliminary data.</text>
</comment>
<organism evidence="1 2">
    <name type="scientific">Batillaria attramentaria</name>
    <dbReference type="NCBI Taxonomy" id="370345"/>
    <lineage>
        <taxon>Eukaryota</taxon>
        <taxon>Metazoa</taxon>
        <taxon>Spiralia</taxon>
        <taxon>Lophotrochozoa</taxon>
        <taxon>Mollusca</taxon>
        <taxon>Gastropoda</taxon>
        <taxon>Caenogastropoda</taxon>
        <taxon>Sorbeoconcha</taxon>
        <taxon>Cerithioidea</taxon>
        <taxon>Batillariidae</taxon>
        <taxon>Batillaria</taxon>
    </lineage>
</organism>
<proteinExistence type="predicted"/>
<accession>A0ABD0JRE1</accession>
<reference evidence="1 2" key="1">
    <citation type="journal article" date="2023" name="Sci. Data">
        <title>Genome assembly of the Korean intertidal mud-creeper Batillaria attramentaria.</title>
        <authorList>
            <person name="Patra A.K."/>
            <person name="Ho P.T."/>
            <person name="Jun S."/>
            <person name="Lee S.J."/>
            <person name="Kim Y."/>
            <person name="Won Y.J."/>
        </authorList>
    </citation>
    <scope>NUCLEOTIDE SEQUENCE [LARGE SCALE GENOMIC DNA]</scope>
    <source>
        <strain evidence="1">Wonlab-2016</strain>
    </source>
</reference>